<dbReference type="Proteomes" id="UP001364695">
    <property type="component" value="Unassembled WGS sequence"/>
</dbReference>
<reference evidence="1" key="1">
    <citation type="submission" date="2023-10" db="EMBL/GenBank/DDBJ databases">
        <title>Amphibacter perezi, gen. nov., sp. nov. a novel taxa of the family Comamonadaceae, class Betaproteobacteria isolated from the skin microbiota of Pelophylax perezi from different populations.</title>
        <authorList>
            <person name="Costa S."/>
            <person name="Proenca D.N."/>
            <person name="Lopes I."/>
            <person name="Morais P.V."/>
        </authorList>
    </citation>
    <scope>NUCLEOTIDE SEQUENCE</scope>
    <source>
        <strain evidence="1">SL12-8</strain>
    </source>
</reference>
<proteinExistence type="predicted"/>
<comment type="caution">
    <text evidence="1">The sequence shown here is derived from an EMBL/GenBank/DDBJ whole genome shotgun (WGS) entry which is preliminary data.</text>
</comment>
<keyword evidence="1" id="KW-0808">Transferase</keyword>
<organism evidence="1 2">
    <name type="scientific">Amphibiibacter pelophylacis</name>
    <dbReference type="NCBI Taxonomy" id="1799477"/>
    <lineage>
        <taxon>Bacteria</taxon>
        <taxon>Pseudomonadati</taxon>
        <taxon>Pseudomonadota</taxon>
        <taxon>Betaproteobacteria</taxon>
        <taxon>Burkholderiales</taxon>
        <taxon>Sphaerotilaceae</taxon>
        <taxon>Amphibiibacter</taxon>
    </lineage>
</organism>
<accession>A0ACC6P1P0</accession>
<evidence type="ECO:0000313" key="1">
    <source>
        <dbReference type="EMBL" id="MEJ7138163.1"/>
    </source>
</evidence>
<protein>
    <submittedName>
        <fullName evidence="1">Sensor histidine kinase</fullName>
    </submittedName>
</protein>
<evidence type="ECO:0000313" key="2">
    <source>
        <dbReference type="Proteomes" id="UP001364695"/>
    </source>
</evidence>
<dbReference type="EMBL" id="JAWDIE010000008">
    <property type="protein sequence ID" value="MEJ7138163.1"/>
    <property type="molecule type" value="Genomic_DNA"/>
</dbReference>
<sequence length="388" mass="41425">MTETPASLTARPQLRVLHLEDSELDHALVAAHLRRCAQAVEVLRVDTEATFLAALSEARGWDIIISDYNLPGFSGLRALQIVRASSLPGVAELPFVIVSGEIGEDLAVQAMRHGANDYILKGSMTRLAPAVDQVLQANDERRARQRADAALNASRQRVAELAQHLQTSVDQERAAIAREIHDDVGGALTALRFDLAWLQRHCSGDAVQARLTAALDTLGQALQASKRIMYNLHPAILDQGLVPALQWMVANFSERTGIRAQFSSNREQLQLPAGVPLVVYRTAQECLTNITKHAQASQVTLDLMVSEGVLSMEVSDNGRGLSSDDLGKSASFGLRGLRERAHRVGGWVDVSSAGRGTTVIVSIPLDGGAAAGAAGADTDSDDAPDAAA</sequence>
<gene>
    <name evidence="1" type="ORF">RV045_06925</name>
</gene>
<keyword evidence="1" id="KW-0418">Kinase</keyword>
<name>A0ACC6P1P0_9BURK</name>
<keyword evidence="2" id="KW-1185">Reference proteome</keyword>